<dbReference type="EMBL" id="PETZ01000033">
    <property type="protein sequence ID" value="PIV45073.1"/>
    <property type="molecule type" value="Genomic_DNA"/>
</dbReference>
<dbReference type="InterPro" id="IPR001584">
    <property type="entry name" value="Integrase_cat-core"/>
</dbReference>
<dbReference type="GO" id="GO:0015074">
    <property type="term" value="P:DNA integration"/>
    <property type="evidence" value="ECO:0007669"/>
    <property type="project" value="InterPro"/>
</dbReference>
<name>A0A2M7D9E8_9BACT</name>
<dbReference type="Pfam" id="PF00665">
    <property type="entry name" value="rve"/>
    <property type="match status" value="1"/>
</dbReference>
<dbReference type="PANTHER" id="PTHR35004">
    <property type="entry name" value="TRANSPOSASE RV3428C-RELATED"/>
    <property type="match status" value="1"/>
</dbReference>
<dbReference type="PROSITE" id="PS50994">
    <property type="entry name" value="INTEGRASE"/>
    <property type="match status" value="1"/>
</dbReference>
<evidence type="ECO:0000313" key="3">
    <source>
        <dbReference type="Proteomes" id="UP000230864"/>
    </source>
</evidence>
<feature type="domain" description="Integrase catalytic" evidence="1">
    <location>
        <begin position="133"/>
        <end position="310"/>
    </location>
</feature>
<reference evidence="3" key="1">
    <citation type="submission" date="2017-09" db="EMBL/GenBank/DDBJ databases">
        <title>Depth-based differentiation of microbial function through sediment-hosted aquifers and enrichment of novel symbionts in the deep terrestrial subsurface.</title>
        <authorList>
            <person name="Probst A.J."/>
            <person name="Ladd B."/>
            <person name="Jarett J.K."/>
            <person name="Geller-Mcgrath D.E."/>
            <person name="Sieber C.M.K."/>
            <person name="Emerson J.B."/>
            <person name="Anantharaman K."/>
            <person name="Thomas B.C."/>
            <person name="Malmstrom R."/>
            <person name="Stieglmeier M."/>
            <person name="Klingl A."/>
            <person name="Woyke T."/>
            <person name="Ryan C.M."/>
            <person name="Banfield J.F."/>
        </authorList>
    </citation>
    <scope>NUCLEOTIDE SEQUENCE [LARGE SCALE GENOMIC DNA]</scope>
</reference>
<sequence>MCINMPKTIKEERLRWVLPIANKELKLKDVAKVCPHSQRSLERWTAAYKKYGEEGLIPKSTRPKSHPNETKIRIKERIIELRKKTKKCALKLKWQLEKEGISIHKNTVQKIIKKEGLVRKYRIRKLKYEYIKVPLTPGELVEIDIKYVPETIENKRYFQFTAIDCATRWRYLEIYDDYSNFNSINFLEKVIRISPFRIRAIKTDNGSNFTNRYVGYAKSTDPMNPRLHAFDLVCQKKNIIHYLIDPGKPAQNGKVERSHRSDQEIFYDRNRFKTLSDLKRKLRIWNREYNNLEHCGLNGKTPNEMLELLTIKEPTNVCV</sequence>
<accession>A0A2M7D9E8</accession>
<evidence type="ECO:0000313" key="2">
    <source>
        <dbReference type="EMBL" id="PIV45073.1"/>
    </source>
</evidence>
<dbReference type="AlphaFoldDB" id="A0A2M7D9E8"/>
<comment type="caution">
    <text evidence="2">The sequence shown here is derived from an EMBL/GenBank/DDBJ whole genome shotgun (WGS) entry which is preliminary data.</text>
</comment>
<evidence type="ECO:0000259" key="1">
    <source>
        <dbReference type="PROSITE" id="PS50994"/>
    </source>
</evidence>
<protein>
    <recommendedName>
        <fullName evidence="1">Integrase catalytic domain-containing protein</fullName>
    </recommendedName>
</protein>
<dbReference type="InterPro" id="IPR055247">
    <property type="entry name" value="InsJ-like_HTH"/>
</dbReference>
<dbReference type="Proteomes" id="UP000230864">
    <property type="component" value="Unassembled WGS sequence"/>
</dbReference>
<gene>
    <name evidence="2" type="ORF">COS25_01770</name>
</gene>
<dbReference type="SUPFAM" id="SSF46689">
    <property type="entry name" value="Homeodomain-like"/>
    <property type="match status" value="1"/>
</dbReference>
<dbReference type="Pfam" id="PF13518">
    <property type="entry name" value="HTH_28"/>
    <property type="match status" value="1"/>
</dbReference>
<dbReference type="InterPro" id="IPR012337">
    <property type="entry name" value="RNaseH-like_sf"/>
</dbReference>
<dbReference type="InterPro" id="IPR036397">
    <property type="entry name" value="RNaseH_sf"/>
</dbReference>
<dbReference type="GO" id="GO:0003676">
    <property type="term" value="F:nucleic acid binding"/>
    <property type="evidence" value="ECO:0007669"/>
    <property type="project" value="InterPro"/>
</dbReference>
<dbReference type="SUPFAM" id="SSF53098">
    <property type="entry name" value="Ribonuclease H-like"/>
    <property type="match status" value="1"/>
</dbReference>
<proteinExistence type="predicted"/>
<dbReference type="PANTHER" id="PTHR35004:SF7">
    <property type="entry name" value="INTEGRASE PROTEIN"/>
    <property type="match status" value="1"/>
</dbReference>
<organism evidence="2 3">
    <name type="scientific">Candidatus Nealsonbacteria bacterium CG02_land_8_20_14_3_00_37_10</name>
    <dbReference type="NCBI Taxonomy" id="1974699"/>
    <lineage>
        <taxon>Bacteria</taxon>
        <taxon>Candidatus Nealsoniibacteriota</taxon>
    </lineage>
</organism>
<dbReference type="Gene3D" id="3.30.420.10">
    <property type="entry name" value="Ribonuclease H-like superfamily/Ribonuclease H"/>
    <property type="match status" value="1"/>
</dbReference>
<dbReference type="InterPro" id="IPR009057">
    <property type="entry name" value="Homeodomain-like_sf"/>
</dbReference>